<dbReference type="OrthoDB" id="9800843at2"/>
<evidence type="ECO:0008006" key="3">
    <source>
        <dbReference type="Google" id="ProtNLM"/>
    </source>
</evidence>
<protein>
    <recommendedName>
        <fullName evidence="3">DUF3990 domain-containing protein</fullName>
    </recommendedName>
</protein>
<gene>
    <name evidence="1" type="ORF">F1193_13355</name>
</gene>
<organism evidence="1 2">
    <name type="scientific">Blastochloris sulfoviridis</name>
    <dbReference type="NCBI Taxonomy" id="50712"/>
    <lineage>
        <taxon>Bacteria</taxon>
        <taxon>Pseudomonadati</taxon>
        <taxon>Pseudomonadota</taxon>
        <taxon>Alphaproteobacteria</taxon>
        <taxon>Hyphomicrobiales</taxon>
        <taxon>Blastochloridaceae</taxon>
        <taxon>Blastochloris</taxon>
    </lineage>
</organism>
<evidence type="ECO:0000313" key="2">
    <source>
        <dbReference type="Proteomes" id="UP000323886"/>
    </source>
</evidence>
<dbReference type="AlphaFoldDB" id="A0A5M6HQT5"/>
<reference evidence="1 2" key="1">
    <citation type="submission" date="2019-09" db="EMBL/GenBank/DDBJ databases">
        <title>Draft Whole-Genome sequence of Blastochloris sulfoviridis DSM 729.</title>
        <authorList>
            <person name="Meyer T.E."/>
            <person name="Kyndt J.A."/>
        </authorList>
    </citation>
    <scope>NUCLEOTIDE SEQUENCE [LARGE SCALE GENOMIC DNA]</scope>
    <source>
        <strain evidence="1 2">DSM 729</strain>
    </source>
</reference>
<dbReference type="EMBL" id="VWPL01000028">
    <property type="protein sequence ID" value="KAA5598233.1"/>
    <property type="molecule type" value="Genomic_DNA"/>
</dbReference>
<accession>A0A5M6HQT5</accession>
<keyword evidence="2" id="KW-1185">Reference proteome</keyword>
<proteinExistence type="predicted"/>
<evidence type="ECO:0000313" key="1">
    <source>
        <dbReference type="EMBL" id="KAA5598233.1"/>
    </source>
</evidence>
<comment type="caution">
    <text evidence="1">The sequence shown here is derived from an EMBL/GenBank/DDBJ whole genome shotgun (WGS) entry which is preliminary data.</text>
</comment>
<name>A0A5M6HQT5_9HYPH</name>
<dbReference type="Proteomes" id="UP000323886">
    <property type="component" value="Unassembled WGS sequence"/>
</dbReference>
<sequence>MPKLATTFVLGYHGCDTRIADKVVGGASFTASRNDYDWLGTGVYFWEANPVRGLEFARELRARRRPGAGRVGRPAVVGAVIDLGFCLDLMSSSGLRALKDAHDDFVSYYREAGVAAPKNRLGTDLLLRNLDCAVINHLHAIRDAASLTPFQTVRGVFIEGERLYEGAGFFAKTHIQICVRDPACIKGVFRVPARDLADAD</sequence>
<dbReference type="SUPFAM" id="SSF56399">
    <property type="entry name" value="ADP-ribosylation"/>
    <property type="match status" value="1"/>
</dbReference>
<dbReference type="RefSeq" id="WP_150098307.1">
    <property type="nucleotide sequence ID" value="NZ_VWPL01000028.1"/>
</dbReference>